<name>A0ABR4CXD6_9HELO</name>
<dbReference type="Proteomes" id="UP001595075">
    <property type="component" value="Unassembled WGS sequence"/>
</dbReference>
<protein>
    <submittedName>
        <fullName evidence="2">Uncharacterized protein</fullName>
    </submittedName>
</protein>
<gene>
    <name evidence="2" type="ORF">VTL71DRAFT_8295</name>
</gene>
<evidence type="ECO:0000313" key="3">
    <source>
        <dbReference type="Proteomes" id="UP001595075"/>
    </source>
</evidence>
<dbReference type="EMBL" id="JAZHXI010000002">
    <property type="protein sequence ID" value="KAL2074517.1"/>
    <property type="molecule type" value="Genomic_DNA"/>
</dbReference>
<feature type="compositionally biased region" description="Basic and acidic residues" evidence="1">
    <location>
        <begin position="14"/>
        <end position="25"/>
    </location>
</feature>
<feature type="compositionally biased region" description="Polar residues" evidence="1">
    <location>
        <begin position="94"/>
        <end position="104"/>
    </location>
</feature>
<keyword evidence="3" id="KW-1185">Reference proteome</keyword>
<feature type="region of interest" description="Disordered" evidence="1">
    <location>
        <begin position="48"/>
        <end position="104"/>
    </location>
</feature>
<proteinExistence type="predicted"/>
<organism evidence="2 3">
    <name type="scientific">Oculimacula yallundae</name>
    <dbReference type="NCBI Taxonomy" id="86028"/>
    <lineage>
        <taxon>Eukaryota</taxon>
        <taxon>Fungi</taxon>
        <taxon>Dikarya</taxon>
        <taxon>Ascomycota</taxon>
        <taxon>Pezizomycotina</taxon>
        <taxon>Leotiomycetes</taxon>
        <taxon>Helotiales</taxon>
        <taxon>Ploettnerulaceae</taxon>
        <taxon>Oculimacula</taxon>
    </lineage>
</organism>
<feature type="compositionally biased region" description="Polar residues" evidence="1">
    <location>
        <begin position="68"/>
        <end position="87"/>
    </location>
</feature>
<feature type="region of interest" description="Disordered" evidence="1">
    <location>
        <begin position="1"/>
        <end position="30"/>
    </location>
</feature>
<comment type="caution">
    <text evidence="2">The sequence shown here is derived from an EMBL/GenBank/DDBJ whole genome shotgun (WGS) entry which is preliminary data.</text>
</comment>
<sequence length="104" mass="11040">MATGMRSDLSIRPGDNDIHSVDKRAQPKAAANLSDAISPLIASPSHHITSQVNLSSPAAYSDLPPPTQQRRPVSRTFPNTSLLSAESSIEADLTSLTRSESQSS</sequence>
<reference evidence="2 3" key="1">
    <citation type="journal article" date="2024" name="Commun. Biol.">
        <title>Comparative genomic analysis of thermophilic fungi reveals convergent evolutionary adaptations and gene losses.</title>
        <authorList>
            <person name="Steindorff A.S."/>
            <person name="Aguilar-Pontes M.V."/>
            <person name="Robinson A.J."/>
            <person name="Andreopoulos B."/>
            <person name="LaButti K."/>
            <person name="Kuo A."/>
            <person name="Mondo S."/>
            <person name="Riley R."/>
            <person name="Otillar R."/>
            <person name="Haridas S."/>
            <person name="Lipzen A."/>
            <person name="Grimwood J."/>
            <person name="Schmutz J."/>
            <person name="Clum A."/>
            <person name="Reid I.D."/>
            <person name="Moisan M.C."/>
            <person name="Butler G."/>
            <person name="Nguyen T.T.M."/>
            <person name="Dewar K."/>
            <person name="Conant G."/>
            <person name="Drula E."/>
            <person name="Henrissat B."/>
            <person name="Hansel C."/>
            <person name="Singer S."/>
            <person name="Hutchinson M.I."/>
            <person name="de Vries R.P."/>
            <person name="Natvig D.O."/>
            <person name="Powell A.J."/>
            <person name="Tsang A."/>
            <person name="Grigoriev I.V."/>
        </authorList>
    </citation>
    <scope>NUCLEOTIDE SEQUENCE [LARGE SCALE GENOMIC DNA]</scope>
    <source>
        <strain evidence="2 3">CBS 494.80</strain>
    </source>
</reference>
<evidence type="ECO:0000256" key="1">
    <source>
        <dbReference type="SAM" id="MobiDB-lite"/>
    </source>
</evidence>
<feature type="compositionally biased region" description="Polar residues" evidence="1">
    <location>
        <begin position="48"/>
        <end position="58"/>
    </location>
</feature>
<evidence type="ECO:0000313" key="2">
    <source>
        <dbReference type="EMBL" id="KAL2074517.1"/>
    </source>
</evidence>
<accession>A0ABR4CXD6</accession>